<dbReference type="GO" id="GO:0005737">
    <property type="term" value="C:cytoplasm"/>
    <property type="evidence" value="ECO:0007669"/>
    <property type="project" value="TreeGrafter"/>
</dbReference>
<gene>
    <name evidence="4" type="ORF">CHH28_16695</name>
</gene>
<dbReference type="SUPFAM" id="SSF54506">
    <property type="entry name" value="Diaminopimelate epimerase-like"/>
    <property type="match status" value="1"/>
</dbReference>
<dbReference type="KEGG" id="bsan:CHH28_16695"/>
<dbReference type="AlphaFoldDB" id="A0A222FPP5"/>
<dbReference type="OrthoDB" id="9788221at2"/>
<sequence>MNIDVTIMQALVDPASPQGGGNPAGVVMDADALTAAQKQAIAAQVGLSETAFVSRSERADFTLEFFTPTQQIAHCGHATVAAFSWLQQQGRFSSARSSKETIDGVRDIWLDQGRVYMQQQAPVYQSLQHDQQLLASILQGAHWCSEPQLVNTGNGFALVELANFQQLQALTVDQSLLSQLSEQLDLVGLYVYTLESSDTASPAERHASSRMFAPRYGISEEAATGMAAGPLACLLQQRSGQPQANWWIEQGHAMAQPSPSLIEVKLQLARHKIQSLMAGGIASFARTLSVSI</sequence>
<dbReference type="PANTHER" id="PTHR13774">
    <property type="entry name" value="PHENAZINE BIOSYNTHESIS PROTEIN"/>
    <property type="match status" value="1"/>
</dbReference>
<dbReference type="GO" id="GO:0016853">
    <property type="term" value="F:isomerase activity"/>
    <property type="evidence" value="ECO:0007669"/>
    <property type="project" value="UniProtKB-KW"/>
</dbReference>
<dbReference type="PANTHER" id="PTHR13774:SF39">
    <property type="entry name" value="BIOSYNTHESIS PROTEIN, PUTATIVE-RELATED"/>
    <property type="match status" value="1"/>
</dbReference>
<evidence type="ECO:0000256" key="1">
    <source>
        <dbReference type="ARBA" id="ARBA00008270"/>
    </source>
</evidence>
<evidence type="ECO:0000256" key="2">
    <source>
        <dbReference type="ARBA" id="ARBA00023235"/>
    </source>
</evidence>
<keyword evidence="5" id="KW-1185">Reference proteome</keyword>
<keyword evidence="2" id="KW-0413">Isomerase</keyword>
<evidence type="ECO:0000313" key="4">
    <source>
        <dbReference type="EMBL" id="ASP40213.1"/>
    </source>
</evidence>
<dbReference type="EMBL" id="CP022530">
    <property type="protein sequence ID" value="ASP40213.1"/>
    <property type="molecule type" value="Genomic_DNA"/>
</dbReference>
<dbReference type="PIRSF" id="PIRSF016184">
    <property type="entry name" value="PhzC_PhzF"/>
    <property type="match status" value="1"/>
</dbReference>
<feature type="active site" evidence="3">
    <location>
        <position position="49"/>
    </location>
</feature>
<organism evidence="4 5">
    <name type="scientific">Bacterioplanes sanyensis</name>
    <dbReference type="NCBI Taxonomy" id="1249553"/>
    <lineage>
        <taxon>Bacteria</taxon>
        <taxon>Pseudomonadati</taxon>
        <taxon>Pseudomonadota</taxon>
        <taxon>Gammaproteobacteria</taxon>
        <taxon>Oceanospirillales</taxon>
        <taxon>Oceanospirillaceae</taxon>
        <taxon>Bacterioplanes</taxon>
    </lineage>
</organism>
<dbReference type="Proteomes" id="UP000202440">
    <property type="component" value="Chromosome"/>
</dbReference>
<dbReference type="RefSeq" id="WP_094061382.1">
    <property type="nucleotide sequence ID" value="NZ_CP022530.1"/>
</dbReference>
<name>A0A222FPP5_9GAMM</name>
<comment type="similarity">
    <text evidence="1">Belongs to the PhzF family.</text>
</comment>
<reference evidence="4 5" key="1">
    <citation type="submission" date="2017-07" db="EMBL/GenBank/DDBJ databases">
        <title>Annotated genome sequence of Bacterioplanes sanyensis isolated from Red Sea.</title>
        <authorList>
            <person name="Rehman Z.U."/>
        </authorList>
    </citation>
    <scope>NUCLEOTIDE SEQUENCE [LARGE SCALE GENOMIC DNA]</scope>
    <source>
        <strain evidence="4 5">NV9</strain>
    </source>
</reference>
<dbReference type="Gene3D" id="3.10.310.10">
    <property type="entry name" value="Diaminopimelate Epimerase, Chain A, domain 1"/>
    <property type="match status" value="2"/>
</dbReference>
<dbReference type="Pfam" id="PF02567">
    <property type="entry name" value="PhzC-PhzF"/>
    <property type="match status" value="1"/>
</dbReference>
<evidence type="ECO:0000313" key="5">
    <source>
        <dbReference type="Proteomes" id="UP000202440"/>
    </source>
</evidence>
<evidence type="ECO:0000256" key="3">
    <source>
        <dbReference type="PIRSR" id="PIRSR016184-1"/>
    </source>
</evidence>
<accession>A0A222FPP5</accession>
<dbReference type="NCBIfam" id="TIGR00654">
    <property type="entry name" value="PhzF_family"/>
    <property type="match status" value="1"/>
</dbReference>
<dbReference type="InterPro" id="IPR003719">
    <property type="entry name" value="Phenazine_PhzF-like"/>
</dbReference>
<protein>
    <submittedName>
        <fullName evidence="4">Phenazine biosynthesis protein</fullName>
    </submittedName>
</protein>
<proteinExistence type="inferred from homology"/>